<protein>
    <submittedName>
        <fullName evidence="1">CoA transferase</fullName>
    </submittedName>
</protein>
<dbReference type="EMBL" id="SDPT01000002">
    <property type="protein sequence ID" value="RXZ32034.1"/>
    <property type="molecule type" value="Genomic_DNA"/>
</dbReference>
<organism evidence="1 2">
    <name type="scientific">Sphingomonas desiccabilis</name>
    <dbReference type="NCBI Taxonomy" id="429134"/>
    <lineage>
        <taxon>Bacteria</taxon>
        <taxon>Pseudomonadati</taxon>
        <taxon>Pseudomonadota</taxon>
        <taxon>Alphaproteobacteria</taxon>
        <taxon>Sphingomonadales</taxon>
        <taxon>Sphingomonadaceae</taxon>
        <taxon>Sphingomonas</taxon>
    </lineage>
</organism>
<dbReference type="PANTHER" id="PTHR48228:SF5">
    <property type="entry name" value="ALPHA-METHYLACYL-COA RACEMASE"/>
    <property type="match status" value="1"/>
</dbReference>
<dbReference type="Pfam" id="PF02515">
    <property type="entry name" value="CoA_transf_3"/>
    <property type="match status" value="1"/>
</dbReference>
<dbReference type="RefSeq" id="WP_129342248.1">
    <property type="nucleotide sequence ID" value="NZ_JACIDD010000002.1"/>
</dbReference>
<dbReference type="InterPro" id="IPR044855">
    <property type="entry name" value="CoA-Trfase_III_dom3_sf"/>
</dbReference>
<keyword evidence="2" id="KW-1185">Reference proteome</keyword>
<evidence type="ECO:0000313" key="1">
    <source>
        <dbReference type="EMBL" id="RXZ32034.1"/>
    </source>
</evidence>
<dbReference type="PANTHER" id="PTHR48228">
    <property type="entry name" value="SUCCINYL-COA--D-CITRAMALATE COA-TRANSFERASE"/>
    <property type="match status" value="1"/>
</dbReference>
<dbReference type="GO" id="GO:0016740">
    <property type="term" value="F:transferase activity"/>
    <property type="evidence" value="ECO:0007669"/>
    <property type="project" value="UniProtKB-KW"/>
</dbReference>
<proteinExistence type="predicted"/>
<name>A0A4V1QP60_9SPHN</name>
<dbReference type="Proteomes" id="UP000292347">
    <property type="component" value="Unassembled WGS sequence"/>
</dbReference>
<sequence length="397" mass="42302">MTAPLSGLRILDFTRYLPGAYTGWIAGDMGADVIRVENPRELAKHARMFGHADDPEAERLRRARPSYWRNRRSIVLDPGHPKATPVLAALVASADILVEDYRPGTMARMGLGYDALAAINPRLIYASVSFTGHTGPLAGRAGHDPAALALAGALSRLNGLPTPSLPGVQVADVMAGAHTAIAVLVALQARERTGRGSQVDVAMSDAAMPLLAVGLGRAASPEDIPPPDGAWHPKGGVWQCGDGEWLCTTDMEPRYWERFCAAVGRPEYAARQFDTAAHPAIEADLAALFQTRPRAEWLRVLGDADTQVMPVLTPSEALRHPHAEARGMHLRLPVGDQVVEQIGTPFHLSGVEAADHRPAGAPGAERDAILEELGFDAAARAALSRAGVFSGEREALP</sequence>
<reference evidence="1 2" key="1">
    <citation type="submission" date="2019-01" db="EMBL/GenBank/DDBJ databases">
        <title>Sphingomonas mucosissima sp. nov. and Sphingomonas desiccabilis sp. nov., from biological soil crusts in the Colorado Plateau, USA.</title>
        <authorList>
            <person name="Zhu D."/>
        </authorList>
    </citation>
    <scope>NUCLEOTIDE SEQUENCE [LARGE SCALE GENOMIC DNA]</scope>
    <source>
        <strain evidence="1 2">CP1D</strain>
    </source>
</reference>
<dbReference type="SUPFAM" id="SSF89796">
    <property type="entry name" value="CoA-transferase family III (CaiB/BaiF)"/>
    <property type="match status" value="1"/>
</dbReference>
<gene>
    <name evidence="1" type="ORF">EO081_12705</name>
</gene>
<dbReference type="Gene3D" id="3.40.50.10540">
    <property type="entry name" value="Crotonobetainyl-coa:carnitine coa-transferase, domain 1"/>
    <property type="match status" value="1"/>
</dbReference>
<dbReference type="InterPro" id="IPR023606">
    <property type="entry name" value="CoA-Trfase_III_dom_1_sf"/>
</dbReference>
<evidence type="ECO:0000313" key="2">
    <source>
        <dbReference type="Proteomes" id="UP000292347"/>
    </source>
</evidence>
<dbReference type="InterPro" id="IPR003673">
    <property type="entry name" value="CoA-Trfase_fam_III"/>
</dbReference>
<accession>A0A4V1QP60</accession>
<dbReference type="Gene3D" id="3.30.1540.10">
    <property type="entry name" value="formyl-coa transferase, domain 3"/>
    <property type="match status" value="1"/>
</dbReference>
<comment type="caution">
    <text evidence="1">The sequence shown here is derived from an EMBL/GenBank/DDBJ whole genome shotgun (WGS) entry which is preliminary data.</text>
</comment>
<dbReference type="OrthoDB" id="5720311at2"/>
<dbReference type="InterPro" id="IPR050509">
    <property type="entry name" value="CoA-transferase_III"/>
</dbReference>
<keyword evidence="1" id="KW-0808">Transferase</keyword>
<dbReference type="AlphaFoldDB" id="A0A4V1QP60"/>